<feature type="region of interest" description="Disordered" evidence="3">
    <location>
        <begin position="111"/>
        <end position="251"/>
    </location>
</feature>
<dbReference type="Proteomes" id="UP000054270">
    <property type="component" value="Unassembled WGS sequence"/>
</dbReference>
<dbReference type="AlphaFoldDB" id="A0A0D2LF03"/>
<reference evidence="6" key="1">
    <citation type="submission" date="2014-04" db="EMBL/GenBank/DDBJ databases">
        <title>Evolutionary Origins and Diversification of the Mycorrhizal Mutualists.</title>
        <authorList>
            <consortium name="DOE Joint Genome Institute"/>
            <consortium name="Mycorrhizal Genomics Consortium"/>
            <person name="Kohler A."/>
            <person name="Kuo A."/>
            <person name="Nagy L.G."/>
            <person name="Floudas D."/>
            <person name="Copeland A."/>
            <person name="Barry K.W."/>
            <person name="Cichocki N."/>
            <person name="Veneault-Fourrey C."/>
            <person name="LaButti K."/>
            <person name="Lindquist E.A."/>
            <person name="Lipzen A."/>
            <person name="Lundell T."/>
            <person name="Morin E."/>
            <person name="Murat C."/>
            <person name="Riley R."/>
            <person name="Ohm R."/>
            <person name="Sun H."/>
            <person name="Tunlid A."/>
            <person name="Henrissat B."/>
            <person name="Grigoriev I.V."/>
            <person name="Hibbett D.S."/>
            <person name="Martin F."/>
        </authorList>
    </citation>
    <scope>NUCLEOTIDE SEQUENCE [LARGE SCALE GENOMIC DNA]</scope>
    <source>
        <strain evidence="6">FD-334 SS-4</strain>
    </source>
</reference>
<dbReference type="InterPro" id="IPR051219">
    <property type="entry name" value="Heterochromatin_chromo-domain"/>
</dbReference>
<feature type="region of interest" description="Disordered" evidence="3">
    <location>
        <begin position="330"/>
        <end position="364"/>
    </location>
</feature>
<evidence type="ECO:0000256" key="2">
    <source>
        <dbReference type="ARBA" id="ARBA00023242"/>
    </source>
</evidence>
<name>A0A0D2LF03_HYPSF</name>
<proteinExistence type="predicted"/>
<comment type="subcellular location">
    <subcellularLocation>
        <location evidence="1">Nucleus</location>
    </subcellularLocation>
</comment>
<dbReference type="PANTHER" id="PTHR22812">
    <property type="entry name" value="CHROMOBOX PROTEIN"/>
    <property type="match status" value="1"/>
</dbReference>
<protein>
    <recommendedName>
        <fullName evidence="4">Chromo domain-containing protein</fullName>
    </recommendedName>
</protein>
<organism evidence="5 6">
    <name type="scientific">Hypholoma sublateritium (strain FD-334 SS-4)</name>
    <dbReference type="NCBI Taxonomy" id="945553"/>
    <lineage>
        <taxon>Eukaryota</taxon>
        <taxon>Fungi</taxon>
        <taxon>Dikarya</taxon>
        <taxon>Basidiomycota</taxon>
        <taxon>Agaricomycotina</taxon>
        <taxon>Agaricomycetes</taxon>
        <taxon>Agaricomycetidae</taxon>
        <taxon>Agaricales</taxon>
        <taxon>Agaricineae</taxon>
        <taxon>Strophariaceae</taxon>
        <taxon>Hypholoma</taxon>
    </lineage>
</organism>
<dbReference type="SUPFAM" id="SSF54160">
    <property type="entry name" value="Chromo domain-like"/>
    <property type="match status" value="1"/>
</dbReference>
<dbReference type="InterPro" id="IPR023779">
    <property type="entry name" value="Chromodomain_CS"/>
</dbReference>
<keyword evidence="2" id="KW-0539">Nucleus</keyword>
<evidence type="ECO:0000256" key="3">
    <source>
        <dbReference type="SAM" id="MobiDB-lite"/>
    </source>
</evidence>
<feature type="compositionally biased region" description="Polar residues" evidence="3">
    <location>
        <begin position="334"/>
        <end position="359"/>
    </location>
</feature>
<dbReference type="EMBL" id="KN817529">
    <property type="protein sequence ID" value="KJA26132.1"/>
    <property type="molecule type" value="Genomic_DNA"/>
</dbReference>
<feature type="domain" description="Chromo" evidence="4">
    <location>
        <begin position="15"/>
        <end position="81"/>
    </location>
</feature>
<dbReference type="InterPro" id="IPR016197">
    <property type="entry name" value="Chromo-like_dom_sf"/>
</dbReference>
<dbReference type="OrthoDB" id="433924at2759"/>
<dbReference type="Gene3D" id="2.40.50.40">
    <property type="match status" value="1"/>
</dbReference>
<accession>A0A0D2LF03</accession>
<dbReference type="SMART" id="SM00298">
    <property type="entry name" value="CHROMO"/>
    <property type="match status" value="1"/>
</dbReference>
<keyword evidence="6" id="KW-1185">Reference proteome</keyword>
<evidence type="ECO:0000256" key="1">
    <source>
        <dbReference type="ARBA" id="ARBA00004123"/>
    </source>
</evidence>
<dbReference type="GO" id="GO:0006338">
    <property type="term" value="P:chromatin remodeling"/>
    <property type="evidence" value="ECO:0007669"/>
    <property type="project" value="UniProtKB-ARBA"/>
</dbReference>
<evidence type="ECO:0000313" key="5">
    <source>
        <dbReference type="EMBL" id="KJA26132.1"/>
    </source>
</evidence>
<dbReference type="Pfam" id="PF00385">
    <property type="entry name" value="Chromo"/>
    <property type="match status" value="1"/>
</dbReference>
<dbReference type="InterPro" id="IPR000953">
    <property type="entry name" value="Chromo/chromo_shadow_dom"/>
</dbReference>
<gene>
    <name evidence="5" type="ORF">HYPSUDRAFT_37011</name>
</gene>
<feature type="compositionally biased region" description="Polar residues" evidence="3">
    <location>
        <begin position="151"/>
        <end position="165"/>
    </location>
</feature>
<feature type="compositionally biased region" description="Polar residues" evidence="3">
    <location>
        <begin position="205"/>
        <end position="234"/>
    </location>
</feature>
<dbReference type="PROSITE" id="PS00598">
    <property type="entry name" value="CHROMO_1"/>
    <property type="match status" value="1"/>
</dbReference>
<dbReference type="InterPro" id="IPR023780">
    <property type="entry name" value="Chromo_domain"/>
</dbReference>
<dbReference type="PROSITE" id="PS50013">
    <property type="entry name" value="CHROMO_2"/>
    <property type="match status" value="1"/>
</dbReference>
<dbReference type="OMA" id="KKWRWSG"/>
<dbReference type="CDD" id="cd18968">
    <property type="entry name" value="chromodomain"/>
    <property type="match status" value="1"/>
</dbReference>
<evidence type="ECO:0000259" key="4">
    <source>
        <dbReference type="PROSITE" id="PS50013"/>
    </source>
</evidence>
<dbReference type="GO" id="GO:0005634">
    <property type="term" value="C:nucleus"/>
    <property type="evidence" value="ECO:0007669"/>
    <property type="project" value="UniProtKB-SubCell"/>
</dbReference>
<sequence length="946" mass="105836">MARKKGRKAKSEEVFHVEVVTKTRVVAPEHDGDEPSWEYFVKWAGYGDDANSWEPAANLDACQRLLGSFWEHIGTDNQDYHPGIVLEASKDWIKQEKEYFANEYNRVQDEIKMRKNEKGRQKKKDKGKSVSLEPISTSNTKEAVLTDVESSEQSFDEQLTIQASSSRKRKTVISSSSDDEPLLSSKTSRPKKVAKSDNKGAVGGNETTEIFSSPTEKSPTSLFSEPSSPETALSTKKMPNKSLANEMKIPRRGTNRLQANLGSMAPSDIPASHGISTKQRIGQGALAPIPPKEVIPANSRAPPKLNQSTKKTIRSLTFKKLTADKHIAIDPARRSSTNLPPQNEPVPTQWDSPQPQSPTAGLFSSPISASSPSMLYSDRVRVPADEVAFAPEVESFLNSVMPPELSAPMNSASGESLLGEIHPPKPLTKVPLPTRLAREEKEWKWIGPMYTPLLEVPYCHVTIYNPSKEGSLRFSMFFGNMEKLKLLSLYNIVDIQTMLAAFRNPAQMAQLGPSDKDDTARLAVLSQYMVKTHKSFLMPIEFDNKVIGQILCFPYVLHPVFCLKLPAEMYKEGELIMVILAYTLEVETVDPLTNLRDPLITYRCHKSYKLQLDTTSHPCNPDYEHAISMLNIPPDFVNHIAHPQHKRPYMIWTGRELVGAQHSRHKALETRLLQTFLDKAGAQKAGSRSYVRIAFIHLSALKSIQDFPEFVERRAGRAHQQLGRSQYPLQFYLYGSDASIHPSTWHVHEIWPCGGIVTFTPNSIAKDPLGSYNLMVELSRHPLWASYIVPAALGMLASIACGTGDPLKIFDQHTLGIDRILQAIEDGMVALLEAPPERPAMSCAADLHAQWVSEYYVFLPPTRRDALAQGVAAFRSSHSHAIDAEIAANMTRIHRHSAFMYTYRRYIIVCAEGDERKAGPQGAAFEWTTVPQFDFMDDFYPKQTVL</sequence>
<evidence type="ECO:0000313" key="6">
    <source>
        <dbReference type="Proteomes" id="UP000054270"/>
    </source>
</evidence>